<dbReference type="CDD" id="cd13959">
    <property type="entry name" value="PT_UbiA_COQ2"/>
    <property type="match status" value="1"/>
</dbReference>
<dbReference type="InterPro" id="IPR039653">
    <property type="entry name" value="Prenyltransferase"/>
</dbReference>
<evidence type="ECO:0000256" key="3">
    <source>
        <dbReference type="ARBA" id="ARBA00005985"/>
    </source>
</evidence>
<evidence type="ECO:0000256" key="10">
    <source>
        <dbReference type="ARBA" id="ARBA00023136"/>
    </source>
</evidence>
<dbReference type="FunFam" id="1.20.120.1780:FF:000001">
    <property type="entry name" value="4-hydroxybenzoate octaprenyltransferase"/>
    <property type="match status" value="1"/>
</dbReference>
<dbReference type="Gene3D" id="1.20.120.1780">
    <property type="entry name" value="UbiA prenyltransferase"/>
    <property type="match status" value="1"/>
</dbReference>
<dbReference type="PANTHER" id="PTHR11048">
    <property type="entry name" value="PRENYLTRANSFERASES"/>
    <property type="match status" value="1"/>
</dbReference>
<evidence type="ECO:0000256" key="12">
    <source>
        <dbReference type="NCBIfam" id="TIGR01474"/>
    </source>
</evidence>
<feature type="transmembrane region" description="Helical" evidence="11">
    <location>
        <begin position="140"/>
        <end position="173"/>
    </location>
</feature>
<sequence>MTVAGNNTPQAPQQGASPQRASASGHAPDTRSDIPTGTWVDRYPPKAWRPFLRLARADRPIGTWLLLWPCWWSASMAAAAHGQMPSIYLLVLFAIGALVMRGAGCTYNDVVDRDIDGEVARTATRPIAAGLVSLKEGWALLVGLSLVGLAVLVQLGFPAIWLGLISLGLVAAYPFMKRITYWPQAWLGLTFNWGALVGWAAVDHALALPALLLYLGGIAWTLGYDTIYAHQDKEDDLLIGVKSSALRLGNWTHPALVVFFLIALTFWTAAGWVAGLPAAYLIGIGAVALHFGWQILTLDIDNHQDCLTKFKANRYVGALLLAGILLAAGGA</sequence>
<comment type="caution">
    <text evidence="14">The sequence shown here is derived from an EMBL/GenBank/DDBJ whole genome shotgun (WGS) entry which is preliminary data.</text>
</comment>
<evidence type="ECO:0000256" key="2">
    <source>
        <dbReference type="ARBA" id="ARBA00004141"/>
    </source>
</evidence>
<dbReference type="GO" id="GO:0008412">
    <property type="term" value="F:4-hydroxybenzoate polyprenyltransferase activity"/>
    <property type="evidence" value="ECO:0007669"/>
    <property type="project" value="UniProtKB-UniRule"/>
</dbReference>
<dbReference type="InterPro" id="IPR044878">
    <property type="entry name" value="UbiA_sf"/>
</dbReference>
<reference evidence="14" key="2">
    <citation type="journal article" date="2020" name="Microorganisms">
        <title>Osmotic Adaptation and Compatible Solute Biosynthesis of Phototrophic Bacteria as Revealed from Genome Analyses.</title>
        <authorList>
            <person name="Imhoff J.F."/>
            <person name="Rahn T."/>
            <person name="Kunzel S."/>
            <person name="Keller A."/>
            <person name="Neulinger S.C."/>
        </authorList>
    </citation>
    <scope>NUCLEOTIDE SEQUENCE</scope>
    <source>
        <strain evidence="14">DSM 9154</strain>
    </source>
</reference>
<feature type="transmembrane region" description="Helical" evidence="11">
    <location>
        <begin position="278"/>
        <end position="300"/>
    </location>
</feature>
<keyword evidence="15" id="KW-1185">Reference proteome</keyword>
<evidence type="ECO:0000313" key="15">
    <source>
        <dbReference type="Proteomes" id="UP000778970"/>
    </source>
</evidence>
<keyword evidence="6 11" id="KW-0808">Transferase</keyword>
<dbReference type="GO" id="GO:0006744">
    <property type="term" value="P:ubiquinone biosynthetic process"/>
    <property type="evidence" value="ECO:0007669"/>
    <property type="project" value="UniProtKB-UniRule"/>
</dbReference>
<dbReference type="PANTHER" id="PTHR11048:SF28">
    <property type="entry name" value="4-HYDROXYBENZOATE POLYPRENYLTRANSFERASE, MITOCHONDRIAL"/>
    <property type="match status" value="1"/>
</dbReference>
<dbReference type="GO" id="GO:0005886">
    <property type="term" value="C:plasma membrane"/>
    <property type="evidence" value="ECO:0007669"/>
    <property type="project" value="UniProtKB-SubCell"/>
</dbReference>
<dbReference type="EMBL" id="NRRE01000020">
    <property type="protein sequence ID" value="MBK1696778.1"/>
    <property type="molecule type" value="Genomic_DNA"/>
</dbReference>
<comment type="similarity">
    <text evidence="3 11">Belongs to the UbiA prenyltransferase family.</text>
</comment>
<keyword evidence="11" id="KW-0460">Magnesium</keyword>
<organism evidence="14 15">
    <name type="scientific">Rhodovibrio salinarum</name>
    <dbReference type="NCBI Taxonomy" id="1087"/>
    <lineage>
        <taxon>Bacteria</taxon>
        <taxon>Pseudomonadati</taxon>
        <taxon>Pseudomonadota</taxon>
        <taxon>Alphaproteobacteria</taxon>
        <taxon>Rhodospirillales</taxon>
        <taxon>Rhodovibrionaceae</taxon>
        <taxon>Rhodovibrio</taxon>
    </lineage>
</organism>
<feature type="transmembrane region" description="Helical" evidence="11">
    <location>
        <begin position="312"/>
        <end position="330"/>
    </location>
</feature>
<dbReference type="EC" id="2.5.1.39" evidence="11 12"/>
<dbReference type="Proteomes" id="UP000778970">
    <property type="component" value="Unassembled WGS sequence"/>
</dbReference>
<feature type="transmembrane region" description="Helical" evidence="11">
    <location>
        <begin position="185"/>
        <end position="202"/>
    </location>
</feature>
<feature type="compositionally biased region" description="Polar residues" evidence="13">
    <location>
        <begin position="1"/>
        <end position="22"/>
    </location>
</feature>
<feature type="transmembrane region" description="Helical" evidence="11">
    <location>
        <begin position="87"/>
        <end position="104"/>
    </location>
</feature>
<evidence type="ECO:0000256" key="7">
    <source>
        <dbReference type="ARBA" id="ARBA00022688"/>
    </source>
</evidence>
<evidence type="ECO:0000256" key="8">
    <source>
        <dbReference type="ARBA" id="ARBA00022692"/>
    </source>
</evidence>
<dbReference type="PROSITE" id="PS00943">
    <property type="entry name" value="UBIA"/>
    <property type="match status" value="1"/>
</dbReference>
<dbReference type="FunFam" id="1.10.357.140:FF:000003">
    <property type="entry name" value="4-hydroxybenzoate polyprenyltransferase, mitochondrial"/>
    <property type="match status" value="1"/>
</dbReference>
<name>A0A934UZI5_9PROT</name>
<comment type="catalytic activity">
    <reaction evidence="11">
        <text>all-trans-octaprenyl diphosphate + 4-hydroxybenzoate = 4-hydroxy-3-(all-trans-octaprenyl)benzoate + diphosphate</text>
        <dbReference type="Rhea" id="RHEA:27782"/>
        <dbReference type="ChEBI" id="CHEBI:1617"/>
        <dbReference type="ChEBI" id="CHEBI:17879"/>
        <dbReference type="ChEBI" id="CHEBI:33019"/>
        <dbReference type="ChEBI" id="CHEBI:57711"/>
        <dbReference type="EC" id="2.5.1.39"/>
    </reaction>
</comment>
<keyword evidence="8 11" id="KW-0812">Transmembrane</keyword>
<evidence type="ECO:0000256" key="9">
    <source>
        <dbReference type="ARBA" id="ARBA00022989"/>
    </source>
</evidence>
<comment type="pathway">
    <text evidence="11">Cofactor biosynthesis; ubiquinone biosynthesis.</text>
</comment>
<dbReference type="Gene3D" id="1.10.357.140">
    <property type="entry name" value="UbiA prenyltransferase"/>
    <property type="match status" value="1"/>
</dbReference>
<reference evidence="14" key="1">
    <citation type="submission" date="2017-08" db="EMBL/GenBank/DDBJ databases">
        <authorList>
            <person name="Imhoff J.F."/>
            <person name="Rahn T."/>
            <person name="Kuenzel S."/>
            <person name="Neulinger S.C."/>
        </authorList>
    </citation>
    <scope>NUCLEOTIDE SEQUENCE</scope>
    <source>
        <strain evidence="14">DSM 9154</strain>
    </source>
</reference>
<comment type="function">
    <text evidence="11">Catalyzes the prenylation of para-hydroxybenzoate (PHB) with an all-trans polyprenyl group. Mediates the second step in the final reaction sequence of ubiquinone-8 (UQ-8) biosynthesis, which is the condensation of the polyisoprenoid side chain with PHB, generating the first membrane-bound Q intermediate 3-octaprenyl-4-hydroxybenzoate.</text>
</comment>
<evidence type="ECO:0000256" key="6">
    <source>
        <dbReference type="ARBA" id="ARBA00022679"/>
    </source>
</evidence>
<dbReference type="AlphaFoldDB" id="A0A934UZI5"/>
<dbReference type="HAMAP" id="MF_01635">
    <property type="entry name" value="UbiA"/>
    <property type="match status" value="1"/>
</dbReference>
<evidence type="ECO:0000256" key="5">
    <source>
        <dbReference type="ARBA" id="ARBA00022519"/>
    </source>
</evidence>
<comment type="subcellular location">
    <subcellularLocation>
        <location evidence="11">Cell inner membrane</location>
        <topology evidence="11">Multi-pass membrane protein</topology>
    </subcellularLocation>
    <subcellularLocation>
        <location evidence="2">Membrane</location>
        <topology evidence="2">Multi-pass membrane protein</topology>
    </subcellularLocation>
</comment>
<dbReference type="NCBIfam" id="TIGR01474">
    <property type="entry name" value="ubiA_proteo"/>
    <property type="match status" value="1"/>
</dbReference>
<dbReference type="InterPro" id="IPR000537">
    <property type="entry name" value="UbiA_prenyltransferase"/>
</dbReference>
<keyword evidence="10 11" id="KW-0472">Membrane</keyword>
<dbReference type="Pfam" id="PF01040">
    <property type="entry name" value="UbiA"/>
    <property type="match status" value="1"/>
</dbReference>
<evidence type="ECO:0000256" key="11">
    <source>
        <dbReference type="HAMAP-Rule" id="MF_01635"/>
    </source>
</evidence>
<evidence type="ECO:0000256" key="13">
    <source>
        <dbReference type="SAM" id="MobiDB-lite"/>
    </source>
</evidence>
<gene>
    <name evidence="11" type="primary">ubiA</name>
    <name evidence="14" type="ORF">CKO21_05920</name>
</gene>
<feature type="transmembrane region" description="Helical" evidence="11">
    <location>
        <begin position="251"/>
        <end position="272"/>
    </location>
</feature>
<dbReference type="InterPro" id="IPR006370">
    <property type="entry name" value="HB_polyprenyltransferase-like"/>
</dbReference>
<dbReference type="InterPro" id="IPR030470">
    <property type="entry name" value="UbiA_prenylTrfase_CS"/>
</dbReference>
<keyword evidence="4 11" id="KW-1003">Cell membrane</keyword>
<proteinExistence type="inferred from homology"/>
<feature type="region of interest" description="Disordered" evidence="13">
    <location>
        <begin position="1"/>
        <end position="38"/>
    </location>
</feature>
<dbReference type="RefSeq" id="WP_081728356.1">
    <property type="nucleotide sequence ID" value="NZ_NRRE01000020.1"/>
</dbReference>
<keyword evidence="7 11" id="KW-0831">Ubiquinone biosynthesis</keyword>
<keyword evidence="5 11" id="KW-0997">Cell inner membrane</keyword>
<feature type="transmembrane region" description="Helical" evidence="11">
    <location>
        <begin position="208"/>
        <end position="230"/>
    </location>
</feature>
<protein>
    <recommendedName>
        <fullName evidence="11 12">4-hydroxybenzoate octaprenyltransferase</fullName>
        <ecNumber evidence="11 12">2.5.1.39</ecNumber>
    </recommendedName>
    <alternativeName>
        <fullName evidence="11">4-HB polyprenyltransferase</fullName>
    </alternativeName>
</protein>
<accession>A0A934UZI5</accession>
<keyword evidence="9 11" id="KW-1133">Transmembrane helix</keyword>
<evidence type="ECO:0000256" key="4">
    <source>
        <dbReference type="ARBA" id="ARBA00022475"/>
    </source>
</evidence>
<evidence type="ECO:0000313" key="14">
    <source>
        <dbReference type="EMBL" id="MBK1696778.1"/>
    </source>
</evidence>
<evidence type="ECO:0000256" key="1">
    <source>
        <dbReference type="ARBA" id="ARBA00001946"/>
    </source>
</evidence>
<comment type="cofactor">
    <cofactor evidence="1 11">
        <name>Mg(2+)</name>
        <dbReference type="ChEBI" id="CHEBI:18420"/>
    </cofactor>
</comment>